<evidence type="ECO:0000313" key="4">
    <source>
        <dbReference type="Proteomes" id="UP000053766"/>
    </source>
</evidence>
<dbReference type="OrthoDB" id="5860767at2759"/>
<keyword evidence="4" id="KW-1185">Reference proteome</keyword>
<evidence type="ECO:0000313" key="3">
    <source>
        <dbReference type="EMBL" id="KJH43914.1"/>
    </source>
</evidence>
<accession>A0A0D8XJB7</accession>
<reference evidence="3 4" key="1">
    <citation type="submission" date="2013-11" db="EMBL/GenBank/DDBJ databases">
        <title>Draft genome of the bovine lungworm Dictyocaulus viviparus.</title>
        <authorList>
            <person name="Mitreva M."/>
        </authorList>
    </citation>
    <scope>NUCLEOTIDE SEQUENCE [LARGE SCALE GENOMIC DNA]</scope>
    <source>
        <strain evidence="3 4">HannoverDv2000</strain>
    </source>
</reference>
<protein>
    <submittedName>
        <fullName evidence="3">Uncharacterized protein</fullName>
    </submittedName>
</protein>
<dbReference type="Proteomes" id="UP000053766">
    <property type="component" value="Unassembled WGS sequence"/>
</dbReference>
<feature type="region of interest" description="Disordered" evidence="2">
    <location>
        <begin position="252"/>
        <end position="275"/>
    </location>
</feature>
<reference evidence="4" key="2">
    <citation type="journal article" date="2016" name="Sci. Rep.">
        <title>Dictyocaulus viviparus genome, variome and transcriptome elucidate lungworm biology and support future intervention.</title>
        <authorList>
            <person name="McNulty S.N."/>
            <person name="Strube C."/>
            <person name="Rosa B.A."/>
            <person name="Martin J.C."/>
            <person name="Tyagi R."/>
            <person name="Choi Y.J."/>
            <person name="Wang Q."/>
            <person name="Hallsworth Pepin K."/>
            <person name="Zhang X."/>
            <person name="Ozersky P."/>
            <person name="Wilson R.K."/>
            <person name="Sternberg P.W."/>
            <person name="Gasser R.B."/>
            <person name="Mitreva M."/>
        </authorList>
    </citation>
    <scope>NUCLEOTIDE SEQUENCE [LARGE SCALE GENOMIC DNA]</scope>
    <source>
        <strain evidence="4">HannoverDv2000</strain>
    </source>
</reference>
<name>A0A0D8XJB7_DICVI</name>
<evidence type="ECO:0000256" key="1">
    <source>
        <dbReference type="SAM" id="Coils"/>
    </source>
</evidence>
<dbReference type="AlphaFoldDB" id="A0A0D8XJB7"/>
<feature type="coiled-coil region" evidence="1">
    <location>
        <begin position="569"/>
        <end position="624"/>
    </location>
</feature>
<sequence>MDGAADLLALLPEVQEALSDEFDAIECSIGPGPDLSQSPFRLNISHLGREITYVPDITNLNGFNDNGLQRINLSKNSALYTDGHRSCCLEVILGQGRNWQNALTKLFDRIYPNKWAFFIVELEQNRCSNENEKNARKSTVQPLRLVISMFALQNQPSYHLLCCNAPLISARKEDTPDSTEQSSLLSSPPESLAETSKLSLWIVPVTKMFAVPPPVPPKKVKVVKKVVKKQAPNNEMKHEENGEKKKSLKVVRKKLEKDDTSPSEPNGVHINGCDASTGGTISMSYSSDILENTTNIKPPSNEVEHMEREVISAEDSGDSALSDLRKKLLLSESTSGANIEWRSSTSPSRLLFTRTGTTPERRLDPIYEGNHCVEQSISLDQLSQQQSVSKLNGTHCEFPPICLQLILSKYFSYEELSKLRGVHPYWDEICGQMLNAAYYKMLERSDKLLMMLQRKLPANPDLHFPTTTLTNIQVHILNPIDIMRAVLDEGELRLLFWLNITKLFSSYIFKNTVNWEPVSLLAKKASIHYRTHLERIMEERLGEGLRLKAAQRILRLDSFLVESTVTKLERDTNKARDELRWELDQLKQQNAQLRKDNRQLKADHMRLETRVELLEQKFKTLARLLS</sequence>
<dbReference type="STRING" id="29172.A0A0D8XJB7"/>
<dbReference type="EMBL" id="KN716515">
    <property type="protein sequence ID" value="KJH43914.1"/>
    <property type="molecule type" value="Genomic_DNA"/>
</dbReference>
<proteinExistence type="predicted"/>
<evidence type="ECO:0000256" key="2">
    <source>
        <dbReference type="SAM" id="MobiDB-lite"/>
    </source>
</evidence>
<keyword evidence="1" id="KW-0175">Coiled coil</keyword>
<gene>
    <name evidence="3" type="ORF">DICVIV_10050</name>
</gene>
<organism evidence="3 4">
    <name type="scientific">Dictyocaulus viviparus</name>
    <name type="common">Bovine lungworm</name>
    <dbReference type="NCBI Taxonomy" id="29172"/>
    <lineage>
        <taxon>Eukaryota</taxon>
        <taxon>Metazoa</taxon>
        <taxon>Ecdysozoa</taxon>
        <taxon>Nematoda</taxon>
        <taxon>Chromadorea</taxon>
        <taxon>Rhabditida</taxon>
        <taxon>Rhabditina</taxon>
        <taxon>Rhabditomorpha</taxon>
        <taxon>Strongyloidea</taxon>
        <taxon>Metastrongylidae</taxon>
        <taxon>Dictyocaulus</taxon>
    </lineage>
</organism>